<dbReference type="AlphaFoldDB" id="A0A1V4INR1"/>
<sequence>MINSVYMVLDMFFNILELAIIIECIASWIPQLQGNKFLNLIHNFVYPILEPFRRLQDRLISGIPMDFSPIIALLVINLLRGLIL</sequence>
<feature type="transmembrane region" description="Helical" evidence="1">
    <location>
        <begin position="59"/>
        <end position="79"/>
    </location>
</feature>
<evidence type="ECO:0000256" key="1">
    <source>
        <dbReference type="SAM" id="Phobius"/>
    </source>
</evidence>
<keyword evidence="1" id="KW-0472">Membrane</keyword>
<name>A0A1V4INR1_9CLOT</name>
<reference evidence="3 5" key="1">
    <citation type="submission" date="2017-03" db="EMBL/GenBank/DDBJ databases">
        <title>Genome sequence of Clostridium chromiireducens DSM 23318.</title>
        <authorList>
            <person name="Poehlein A."/>
            <person name="Daniel R."/>
        </authorList>
    </citation>
    <scope>NUCLEOTIDE SEQUENCE [LARGE SCALE GENOMIC DNA]</scope>
    <source>
        <strain evidence="3 5">DSM 23318</strain>
    </source>
</reference>
<dbReference type="InterPro" id="IPR003425">
    <property type="entry name" value="CCB3/YggT"/>
</dbReference>
<reference evidence="4 6" key="2">
    <citation type="submission" date="2018-08" db="EMBL/GenBank/DDBJ databases">
        <title>Genome of Clostridium chromiireducens C1, DSM12136.</title>
        <authorList>
            <person name="Xing M."/>
            <person name="Wei Y."/>
            <person name="Ang E.L."/>
            <person name="Zhao H."/>
            <person name="Zhang Y."/>
        </authorList>
    </citation>
    <scope>NUCLEOTIDE SEQUENCE [LARGE SCALE GENOMIC DNA]</scope>
    <source>
        <strain evidence="4 6">C1</strain>
    </source>
</reference>
<evidence type="ECO:0000313" key="3">
    <source>
        <dbReference type="EMBL" id="OPJ61464.1"/>
    </source>
</evidence>
<dbReference type="Pfam" id="PF02325">
    <property type="entry name" value="CCB3_YggT"/>
    <property type="match status" value="1"/>
</dbReference>
<dbReference type="Proteomes" id="UP000265930">
    <property type="component" value="Unassembled WGS sequence"/>
</dbReference>
<gene>
    <name evidence="3" type="ORF">CLCHR_24440</name>
    <name evidence="4" type="ORF">D2A34_16355</name>
    <name evidence="2" type="ORF">GKZ28_07850</name>
</gene>
<keyword evidence="1" id="KW-1133">Transmembrane helix</keyword>
<evidence type="ECO:0000313" key="4">
    <source>
        <dbReference type="EMBL" id="RII33322.1"/>
    </source>
</evidence>
<dbReference type="GO" id="GO:0016020">
    <property type="term" value="C:membrane"/>
    <property type="evidence" value="ECO:0007669"/>
    <property type="project" value="InterPro"/>
</dbReference>
<dbReference type="OrthoDB" id="283553at2"/>
<dbReference type="Proteomes" id="UP000656077">
    <property type="component" value="Unassembled WGS sequence"/>
</dbReference>
<accession>A0A1V4INR1</accession>
<organism evidence="3 5">
    <name type="scientific">Clostridium chromiireducens</name>
    <dbReference type="NCBI Taxonomy" id="225345"/>
    <lineage>
        <taxon>Bacteria</taxon>
        <taxon>Bacillati</taxon>
        <taxon>Bacillota</taxon>
        <taxon>Clostridia</taxon>
        <taxon>Eubacteriales</taxon>
        <taxon>Clostridiaceae</taxon>
        <taxon>Clostridium</taxon>
    </lineage>
</organism>
<dbReference type="STRING" id="225345.CLCHR_24440"/>
<dbReference type="Proteomes" id="UP000191056">
    <property type="component" value="Unassembled WGS sequence"/>
</dbReference>
<dbReference type="EMBL" id="MZGT01000030">
    <property type="protein sequence ID" value="OPJ61464.1"/>
    <property type="molecule type" value="Genomic_DNA"/>
</dbReference>
<keyword evidence="1" id="KW-0812">Transmembrane</keyword>
<reference evidence="2" key="3">
    <citation type="submission" date="2019-12" db="EMBL/GenBank/DDBJ databases">
        <title>Microbes associate with the intestines of laboratory mice.</title>
        <authorList>
            <person name="Navarre W."/>
            <person name="Wong E."/>
        </authorList>
    </citation>
    <scope>NUCLEOTIDE SEQUENCE</scope>
    <source>
        <strain evidence="2">NM79_F5</strain>
    </source>
</reference>
<dbReference type="RefSeq" id="WP_079440068.1">
    <property type="nucleotide sequence ID" value="NZ_JBLZIA010000002.1"/>
</dbReference>
<keyword evidence="5" id="KW-1185">Reference proteome</keyword>
<proteinExistence type="predicted"/>
<evidence type="ECO:0000313" key="2">
    <source>
        <dbReference type="EMBL" id="MVX63606.1"/>
    </source>
</evidence>
<dbReference type="EMBL" id="QXDJ01000004">
    <property type="protein sequence ID" value="RII33322.1"/>
    <property type="molecule type" value="Genomic_DNA"/>
</dbReference>
<dbReference type="EMBL" id="WSRQ01000009">
    <property type="protein sequence ID" value="MVX63606.1"/>
    <property type="molecule type" value="Genomic_DNA"/>
</dbReference>
<feature type="transmembrane region" description="Helical" evidence="1">
    <location>
        <begin position="12"/>
        <end position="29"/>
    </location>
</feature>
<comment type="caution">
    <text evidence="3">The sequence shown here is derived from an EMBL/GenBank/DDBJ whole genome shotgun (WGS) entry which is preliminary data.</text>
</comment>
<evidence type="ECO:0000313" key="5">
    <source>
        <dbReference type="Proteomes" id="UP000191056"/>
    </source>
</evidence>
<protein>
    <submittedName>
        <fullName evidence="2 3">YGGT family protein</fullName>
    </submittedName>
</protein>
<evidence type="ECO:0000313" key="6">
    <source>
        <dbReference type="Proteomes" id="UP000265930"/>
    </source>
</evidence>